<evidence type="ECO:0000313" key="2">
    <source>
        <dbReference type="Proteomes" id="UP000798662"/>
    </source>
</evidence>
<comment type="caution">
    <text evidence="1">The sequence shown here is derived from an EMBL/GenBank/DDBJ whole genome shotgun (WGS) entry which is preliminary data.</text>
</comment>
<organism evidence="1 2">
    <name type="scientific">Pyropia yezoensis</name>
    <name type="common">Susabi-nori</name>
    <name type="synonym">Porphyra yezoensis</name>
    <dbReference type="NCBI Taxonomy" id="2788"/>
    <lineage>
        <taxon>Eukaryota</taxon>
        <taxon>Rhodophyta</taxon>
        <taxon>Bangiophyceae</taxon>
        <taxon>Bangiales</taxon>
        <taxon>Bangiaceae</taxon>
        <taxon>Pyropia</taxon>
    </lineage>
</organism>
<dbReference type="EMBL" id="CM020618">
    <property type="protein sequence ID" value="KAK1859401.1"/>
    <property type="molecule type" value="Genomic_DNA"/>
</dbReference>
<accession>A0ACC3BPH8</accession>
<name>A0ACC3BPH8_PYRYE</name>
<protein>
    <submittedName>
        <fullName evidence="1">Uncharacterized protein</fullName>
    </submittedName>
</protein>
<proteinExistence type="predicted"/>
<evidence type="ECO:0000313" key="1">
    <source>
        <dbReference type="EMBL" id="KAK1859401.1"/>
    </source>
</evidence>
<keyword evidence="2" id="KW-1185">Reference proteome</keyword>
<reference evidence="1" key="1">
    <citation type="submission" date="2019-11" db="EMBL/GenBank/DDBJ databases">
        <title>Nori genome reveals adaptations in red seaweeds to the harsh intertidal environment.</title>
        <authorList>
            <person name="Wang D."/>
            <person name="Mao Y."/>
        </authorList>
    </citation>
    <scope>NUCLEOTIDE SEQUENCE</scope>
    <source>
        <tissue evidence="1">Gametophyte</tissue>
    </source>
</reference>
<dbReference type="Proteomes" id="UP000798662">
    <property type="component" value="Chromosome 1"/>
</dbReference>
<gene>
    <name evidence="1" type="ORF">I4F81_001997</name>
</gene>
<sequence length="912" mass="94248">MRASLAAVAAAGGPRSVGVANAHPGAGGGVECFRRAVLPGVDGSFTDAHTWGSDAPVVAPAVAAADAHVPAVPREALALREAVYAAAGLPPTVHPDDTLRLHPPAAGVVSAAAAAGLPTWPAAWAPETATDGAVNRPQEPPWPSSLTRPPHPWATVRALFASAATSPAAGRPAPPPAAGGAPPPSAEGDTLRLAVPPRSILVLSRAPSSKRHFDDDSAAAFAAIIRDAARTRGLTLLTVALDELSALDVQVGVARRAGLVIGIHGANLVNCAWVPAGGALIELIPHGYRWTSWYEAGGNAGLRYSAVGTSPTGQVLPCDAPGHQRRCIDNDLRDVTLVLDGAARRAFRGRLGRAIDYLDALWAANPDGWMTVLALRVGGSTAAAADVDGAQAAEAGYGLERLPEMVRGVMGANGAEQTQCTLEFRKLLSMERNPPIDAVIAQGVVPRFVEFLQCESLPQLQFEAAWALTNIASGTSAHTAVVMDAGAVPVFVRLLESPNDDVREQAVWALGNMAGDSPRCRDAVLAAGALPPLLAQLTGNSKITMLRNATWTLSNLCRGKPQPDFEAVRPALATLAHLVYFDDDEVLTDAAWALSYLSDGNDVKIRAVVESGVIKRLVELLLHPSVAVQTPALRTVGNVVTGDDVQTQVVINSNAGPALMALLTSPKKSIRKEACWTVSNITAGNQEQIGAIIYAGLLPPLVELLLTAEFDIKKEAAWAISNATSGGSVAQIAALVAAGAIEPLCNLLDAQDARIISVALEGLENILKAGERLRGATDDALCGNQYAEEVEAAGGLDKLELLQTHANQDVYDKAVRILEVHFAADEETDVAGLQPATANGQFSFGVPGDGLGGVRVTAPEGGFNFGEPAAGFNFEAPAGGASGGNATEGGALPAAPFTFDTPPTGEAGSMQH</sequence>